<evidence type="ECO:0000256" key="1">
    <source>
        <dbReference type="SAM" id="SignalP"/>
    </source>
</evidence>
<feature type="signal peptide" evidence="1">
    <location>
        <begin position="1"/>
        <end position="21"/>
    </location>
</feature>
<evidence type="ECO:0000313" key="2">
    <source>
        <dbReference type="EMBL" id="CAD9512309.1"/>
    </source>
</evidence>
<keyword evidence="1" id="KW-0732">Signal</keyword>
<protein>
    <submittedName>
        <fullName evidence="2">Uncharacterized protein</fullName>
    </submittedName>
</protein>
<organism evidence="2">
    <name type="scientific">Helicotheca tamesis</name>
    <dbReference type="NCBI Taxonomy" id="374047"/>
    <lineage>
        <taxon>Eukaryota</taxon>
        <taxon>Sar</taxon>
        <taxon>Stramenopiles</taxon>
        <taxon>Ochrophyta</taxon>
        <taxon>Bacillariophyta</taxon>
        <taxon>Mediophyceae</taxon>
        <taxon>Lithodesmiophycidae</taxon>
        <taxon>Lithodesmiales</taxon>
        <taxon>Lithodesmiaceae</taxon>
        <taxon>Helicotheca</taxon>
    </lineage>
</organism>
<gene>
    <name evidence="2" type="ORF">HTAM1171_LOCUS10481</name>
</gene>
<dbReference type="EMBL" id="HBGV01017061">
    <property type="protein sequence ID" value="CAD9512309.1"/>
    <property type="molecule type" value="Transcribed_RNA"/>
</dbReference>
<feature type="chain" id="PRO_5031410195" evidence="1">
    <location>
        <begin position="22"/>
        <end position="261"/>
    </location>
</feature>
<proteinExistence type="predicted"/>
<accession>A0A7S2I9G2</accession>
<sequence>MVLLVITKVLSITVLPLRAIAFSPINALSTFTTKSYHPSSSAQHATIRFEGESFTNVRVRVPRDASSSDRTLPEFLLHTSEYSDIILLGTDDVTKKPDGLYDCRQASVGWFGLEVVPVFVNEVIRDEKNDRVTTSIIEARTDIKRGGGGTRGKIVREVMKQSTFEGRNVLSWVEFKVYDDDDDGNDGRSGDNRVWTLSGDLVLTLLITLPSFLPLPPGFNSIGSRIVAATCKKRAEESLLCVQKAYEDWARLPIDQNDDER</sequence>
<dbReference type="AlphaFoldDB" id="A0A7S2I9G2"/>
<name>A0A7S2I9G2_9STRA</name>
<reference evidence="2" key="1">
    <citation type="submission" date="2021-01" db="EMBL/GenBank/DDBJ databases">
        <authorList>
            <person name="Corre E."/>
            <person name="Pelletier E."/>
            <person name="Niang G."/>
            <person name="Scheremetjew M."/>
            <person name="Finn R."/>
            <person name="Kale V."/>
            <person name="Holt S."/>
            <person name="Cochrane G."/>
            <person name="Meng A."/>
            <person name="Brown T."/>
            <person name="Cohen L."/>
        </authorList>
    </citation>
    <scope>NUCLEOTIDE SEQUENCE</scope>
    <source>
        <strain evidence="2">CCMP826</strain>
    </source>
</reference>